<keyword evidence="2" id="KW-1185">Reference proteome</keyword>
<evidence type="ECO:0000313" key="1">
    <source>
        <dbReference type="EMBL" id="KAJ1199881.1"/>
    </source>
</evidence>
<protein>
    <submittedName>
        <fullName evidence="1">Uncharacterized protein</fullName>
    </submittedName>
</protein>
<reference evidence="1" key="1">
    <citation type="journal article" date="2022" name="bioRxiv">
        <title>Sequencing and chromosome-scale assembly of the giantPleurodeles waltlgenome.</title>
        <authorList>
            <person name="Brown T."/>
            <person name="Elewa A."/>
            <person name="Iarovenko S."/>
            <person name="Subramanian E."/>
            <person name="Araus A.J."/>
            <person name="Petzold A."/>
            <person name="Susuki M."/>
            <person name="Suzuki K.-i.T."/>
            <person name="Hayashi T."/>
            <person name="Toyoda A."/>
            <person name="Oliveira C."/>
            <person name="Osipova E."/>
            <person name="Leigh N.D."/>
            <person name="Simon A."/>
            <person name="Yun M.H."/>
        </authorList>
    </citation>
    <scope>NUCLEOTIDE SEQUENCE</scope>
    <source>
        <strain evidence="1">20211129_DDA</strain>
        <tissue evidence="1">Liver</tissue>
    </source>
</reference>
<proteinExistence type="predicted"/>
<name>A0AAV7VG37_PLEWA</name>
<organism evidence="1 2">
    <name type="scientific">Pleurodeles waltl</name>
    <name type="common">Iberian ribbed newt</name>
    <dbReference type="NCBI Taxonomy" id="8319"/>
    <lineage>
        <taxon>Eukaryota</taxon>
        <taxon>Metazoa</taxon>
        <taxon>Chordata</taxon>
        <taxon>Craniata</taxon>
        <taxon>Vertebrata</taxon>
        <taxon>Euteleostomi</taxon>
        <taxon>Amphibia</taxon>
        <taxon>Batrachia</taxon>
        <taxon>Caudata</taxon>
        <taxon>Salamandroidea</taxon>
        <taxon>Salamandridae</taxon>
        <taxon>Pleurodelinae</taxon>
        <taxon>Pleurodeles</taxon>
    </lineage>
</organism>
<gene>
    <name evidence="1" type="ORF">NDU88_003713</name>
</gene>
<accession>A0AAV7VG37</accession>
<dbReference type="Proteomes" id="UP001066276">
    <property type="component" value="Chromosome 2_1"/>
</dbReference>
<comment type="caution">
    <text evidence="1">The sequence shown here is derived from an EMBL/GenBank/DDBJ whole genome shotgun (WGS) entry which is preliminary data.</text>
</comment>
<evidence type="ECO:0000313" key="2">
    <source>
        <dbReference type="Proteomes" id="UP001066276"/>
    </source>
</evidence>
<dbReference type="EMBL" id="JANPWB010000003">
    <property type="protein sequence ID" value="KAJ1199881.1"/>
    <property type="molecule type" value="Genomic_DNA"/>
</dbReference>
<sequence length="142" mass="15600">MEIHARSTEGQMAFMYSRYATPTSGAGSLVARDRAEDAPQPEKTLPFGFSFYRPCWRTPWQPGFLALFLHSESEVTEMPRRVAPCGSRSALQAEAGSRLGAWRAPACRRFFLHHIGLTIGLEPPCPPFVGCKEAAGGGENKD</sequence>
<dbReference type="AlphaFoldDB" id="A0AAV7VG37"/>